<dbReference type="Pfam" id="PF14833">
    <property type="entry name" value="NAD_binding_11"/>
    <property type="match status" value="1"/>
</dbReference>
<dbReference type="Pfam" id="PF03446">
    <property type="entry name" value="NAD_binding_2"/>
    <property type="match status" value="1"/>
</dbReference>
<dbReference type="SUPFAM" id="SSF51735">
    <property type="entry name" value="NAD(P)-binding Rossmann-fold domains"/>
    <property type="match status" value="1"/>
</dbReference>
<accession>A0ABS7EXX8</accession>
<evidence type="ECO:0000259" key="4">
    <source>
        <dbReference type="Pfam" id="PF14833"/>
    </source>
</evidence>
<evidence type="ECO:0000256" key="2">
    <source>
        <dbReference type="ARBA" id="ARBA00023027"/>
    </source>
</evidence>
<dbReference type="PIRSF" id="PIRSF000103">
    <property type="entry name" value="HIBADH"/>
    <property type="match status" value="1"/>
</dbReference>
<dbReference type="InterPro" id="IPR029154">
    <property type="entry name" value="HIBADH-like_NADP-bd"/>
</dbReference>
<dbReference type="Gene3D" id="1.10.1040.10">
    <property type="entry name" value="N-(1-d-carboxylethyl)-l-norvaline Dehydrogenase, domain 2"/>
    <property type="match status" value="1"/>
</dbReference>
<dbReference type="SUPFAM" id="SSF48179">
    <property type="entry name" value="6-phosphogluconate dehydrogenase C-terminal domain-like"/>
    <property type="match status" value="1"/>
</dbReference>
<dbReference type="RefSeq" id="WP_220115711.1">
    <property type="nucleotide sequence ID" value="NZ_JAHZUY010000002.1"/>
</dbReference>
<dbReference type="EMBL" id="JAHZUY010000002">
    <property type="protein sequence ID" value="MBW8268211.1"/>
    <property type="molecule type" value="Genomic_DNA"/>
</dbReference>
<comment type="caution">
    <text evidence="5">The sequence shown here is derived from an EMBL/GenBank/DDBJ whole genome shotgun (WGS) entry which is preliminary data.</text>
</comment>
<organism evidence="5 6">
    <name type="scientific">Caldovatus aquaticus</name>
    <dbReference type="NCBI Taxonomy" id="2865671"/>
    <lineage>
        <taxon>Bacteria</taxon>
        <taxon>Pseudomonadati</taxon>
        <taxon>Pseudomonadota</taxon>
        <taxon>Alphaproteobacteria</taxon>
        <taxon>Acetobacterales</taxon>
        <taxon>Roseomonadaceae</taxon>
        <taxon>Caldovatus</taxon>
    </lineage>
</organism>
<dbReference type="PANTHER" id="PTHR43060">
    <property type="entry name" value="3-HYDROXYISOBUTYRATE DEHYDROGENASE-LIKE 1, MITOCHONDRIAL-RELATED"/>
    <property type="match status" value="1"/>
</dbReference>
<feature type="domain" description="3-hydroxyisobutyrate dehydrogenase-like NAD-binding" evidence="4">
    <location>
        <begin position="171"/>
        <end position="292"/>
    </location>
</feature>
<evidence type="ECO:0000259" key="3">
    <source>
        <dbReference type="Pfam" id="PF03446"/>
    </source>
</evidence>
<dbReference type="InterPro" id="IPR036291">
    <property type="entry name" value="NAD(P)-bd_dom_sf"/>
</dbReference>
<dbReference type="InterPro" id="IPR013328">
    <property type="entry name" value="6PGD_dom2"/>
</dbReference>
<dbReference type="Gene3D" id="3.40.50.720">
    <property type="entry name" value="NAD(P)-binding Rossmann-like Domain"/>
    <property type="match status" value="1"/>
</dbReference>
<evidence type="ECO:0000313" key="6">
    <source>
        <dbReference type="Proteomes" id="UP001519924"/>
    </source>
</evidence>
<dbReference type="InterPro" id="IPR008927">
    <property type="entry name" value="6-PGluconate_DH-like_C_sf"/>
</dbReference>
<feature type="domain" description="6-phosphogluconate dehydrogenase NADP-binding" evidence="3">
    <location>
        <begin position="9"/>
        <end position="168"/>
    </location>
</feature>
<sequence>MSGTGAPERIGFIGTGIMGGPMAGHLLRAGHPLTVFNRTRASAQPLLDAGAAWADSPAAVAAASDIVITIVGFPADVEEIYLGPQGLIAHARPGALLIDMTTSSPSLAVRIAREAAARGVQALDAPVSGGDVGARNATLSIMVGGEAAAFERARPVLERMGRTINHMGGPGAGQHTKMANQIVIASTVMGVAEGLAYARAAGLDGARVLAALGPGAAGSAQLAVQGPKMLAGDYAPGFMVKHFLKDLGIALAEAERMRLDLPGLALAKRLFERVQAEPGGAERGTQAIIRVYGGASAGA</sequence>
<evidence type="ECO:0000313" key="5">
    <source>
        <dbReference type="EMBL" id="MBW8268211.1"/>
    </source>
</evidence>
<evidence type="ECO:0000256" key="1">
    <source>
        <dbReference type="ARBA" id="ARBA00023002"/>
    </source>
</evidence>
<proteinExistence type="predicted"/>
<dbReference type="InterPro" id="IPR015815">
    <property type="entry name" value="HIBADH-related"/>
</dbReference>
<keyword evidence="1" id="KW-0560">Oxidoreductase</keyword>
<name>A0ABS7EXX8_9PROT</name>
<dbReference type="PANTHER" id="PTHR43060:SF15">
    <property type="entry name" value="3-HYDROXYISOBUTYRATE DEHYDROGENASE-LIKE 1, MITOCHONDRIAL-RELATED"/>
    <property type="match status" value="1"/>
</dbReference>
<keyword evidence="6" id="KW-1185">Reference proteome</keyword>
<gene>
    <name evidence="5" type="ORF">K1J50_01785</name>
</gene>
<dbReference type="InterPro" id="IPR006115">
    <property type="entry name" value="6PGDH_NADP-bd"/>
</dbReference>
<keyword evidence="2" id="KW-0520">NAD</keyword>
<dbReference type="Proteomes" id="UP001519924">
    <property type="component" value="Unassembled WGS sequence"/>
</dbReference>
<reference evidence="5 6" key="1">
    <citation type="submission" date="2021-08" db="EMBL/GenBank/DDBJ databases">
        <title>Caldovatus sediminis gen. nov., sp. nov., a moderately thermophilic bacterium isolated from a hot spring.</title>
        <authorList>
            <person name="Hu C.-J."/>
            <person name="Li W.-J."/>
            <person name="Xian W.-D."/>
        </authorList>
    </citation>
    <scope>NUCLEOTIDE SEQUENCE [LARGE SCALE GENOMIC DNA]</scope>
    <source>
        <strain evidence="5 6">SYSU G05006</strain>
    </source>
</reference>
<protein>
    <submittedName>
        <fullName evidence="5">NAD(P)-dependent oxidoreductase</fullName>
    </submittedName>
</protein>